<gene>
    <name evidence="1" type="ORF">ATO10_15505</name>
</gene>
<organism evidence="1 2">
    <name type="scientific">Actibacterium atlanticum</name>
    <dbReference type="NCBI Taxonomy" id="1461693"/>
    <lineage>
        <taxon>Bacteria</taxon>
        <taxon>Pseudomonadati</taxon>
        <taxon>Pseudomonadota</taxon>
        <taxon>Alphaproteobacteria</taxon>
        <taxon>Rhodobacterales</taxon>
        <taxon>Roseobacteraceae</taxon>
        <taxon>Actibacterium</taxon>
    </lineage>
</organism>
<evidence type="ECO:0000313" key="1">
    <source>
        <dbReference type="EMBL" id="KCV80781.1"/>
    </source>
</evidence>
<sequence length="203" mass="22522">MEDWIEDCFDWFDGFFGPADNLILPTAKFFTAEAGADNDTATTVVRDIERLMGMEAALDVMPLGMLPEEYRHTYQSNASIAGTFEAEGVVRYDPALLKTPTRFIGVMAHEVMHARLHGFEAIIPGGIEAHELVTDLGCVIAGFGIFQLQAADDAGWSGYMSQSSRAFALARFLKRRNQTAEEAMSYLSPRCKRLLRKAMRASV</sequence>
<keyword evidence="2" id="KW-1185">Reference proteome</keyword>
<dbReference type="AlphaFoldDB" id="A0A058ZJ26"/>
<reference evidence="1 2" key="1">
    <citation type="submission" date="2013-04" db="EMBL/GenBank/DDBJ databases">
        <title>Shimia sp. 22II-S11-Z10 Genome Sequencing.</title>
        <authorList>
            <person name="Lai Q."/>
            <person name="Li G."/>
            <person name="Shao Z."/>
        </authorList>
    </citation>
    <scope>NUCLEOTIDE SEQUENCE [LARGE SCALE GENOMIC DNA]</scope>
    <source>
        <strain evidence="2">22II-S11-Z10</strain>
    </source>
</reference>
<protein>
    <submittedName>
        <fullName evidence="1">Uncharacterized protein</fullName>
    </submittedName>
</protein>
<accession>A0A058ZJ26</accession>
<comment type="caution">
    <text evidence="1">The sequence shown here is derived from an EMBL/GenBank/DDBJ whole genome shotgun (WGS) entry which is preliminary data.</text>
</comment>
<dbReference type="STRING" id="1461693.ATO10_15505"/>
<dbReference type="Proteomes" id="UP000024836">
    <property type="component" value="Unassembled WGS sequence"/>
</dbReference>
<dbReference type="EMBL" id="AQQY01000016">
    <property type="protein sequence ID" value="KCV80781.1"/>
    <property type="molecule type" value="Genomic_DNA"/>
</dbReference>
<dbReference type="eggNOG" id="ENOG502Z9JY">
    <property type="taxonomic scope" value="Bacteria"/>
</dbReference>
<evidence type="ECO:0000313" key="2">
    <source>
        <dbReference type="Proteomes" id="UP000024836"/>
    </source>
</evidence>
<proteinExistence type="predicted"/>
<name>A0A058ZJ26_9RHOB</name>